<evidence type="ECO:0000256" key="1">
    <source>
        <dbReference type="ARBA" id="ARBA00006987"/>
    </source>
</evidence>
<dbReference type="Pfam" id="PF03401">
    <property type="entry name" value="TctC"/>
    <property type="match status" value="1"/>
</dbReference>
<evidence type="ECO:0000313" key="3">
    <source>
        <dbReference type="Proteomes" id="UP001606302"/>
    </source>
</evidence>
<dbReference type="Gene3D" id="3.40.190.150">
    <property type="entry name" value="Bordetella uptake gene, domain 1"/>
    <property type="match status" value="1"/>
</dbReference>
<dbReference type="EMBL" id="JBIGHX010000001">
    <property type="protein sequence ID" value="MFG6460623.1"/>
    <property type="molecule type" value="Genomic_DNA"/>
</dbReference>
<dbReference type="PANTHER" id="PTHR42928">
    <property type="entry name" value="TRICARBOXYLATE-BINDING PROTEIN"/>
    <property type="match status" value="1"/>
</dbReference>
<organism evidence="2 3">
    <name type="scientific">Pelomonas lactea</name>
    <dbReference type="NCBI Taxonomy" id="3299030"/>
    <lineage>
        <taxon>Bacteria</taxon>
        <taxon>Pseudomonadati</taxon>
        <taxon>Pseudomonadota</taxon>
        <taxon>Betaproteobacteria</taxon>
        <taxon>Burkholderiales</taxon>
        <taxon>Sphaerotilaceae</taxon>
        <taxon>Roseateles</taxon>
    </lineage>
</organism>
<comment type="similarity">
    <text evidence="1">Belongs to the UPF0065 (bug) family.</text>
</comment>
<sequence length="382" mass="40335">MKKPRVHGVPWPALRAALRLEPPPFGSRRADGDVCGIEPQAHRQRGPVWGGRALGPQWQRRALLLCLASPGAWAQPAWPSRPLRIVVPHPVGGAADQATRLMAPDLQKSLGQPVAVDNRPGADGNIGAAAVAAAGDSHTLLMGSLGTHVLNPLLSRRLPYDAVKDFAPVCLVATVPLVLVMNPAVAQSLGVRRLTDLVHAATSQPGRLHFASSGNGNPTHLAGELFKRLTQTYMLHFPYRSAASAQQDVIAGNMDLMFDVLPSALPQIRAGRLLPLAVTSARRSPSLPDLPTIDEAGGLALKGYEASAWIGLFAPGSLAAEPLARLQRDCVAALAAPALRERLTARGMLVHGSGGAEFAALISAETTKWARVIQVSGVKVDR</sequence>
<keyword evidence="3" id="KW-1185">Reference proteome</keyword>
<dbReference type="PANTHER" id="PTHR42928:SF5">
    <property type="entry name" value="BLR1237 PROTEIN"/>
    <property type="match status" value="1"/>
</dbReference>
<reference evidence="2 3" key="1">
    <citation type="submission" date="2024-08" db="EMBL/GenBank/DDBJ databases">
        <authorList>
            <person name="Lu H."/>
        </authorList>
    </citation>
    <scope>NUCLEOTIDE SEQUENCE [LARGE SCALE GENOMIC DNA]</scope>
    <source>
        <strain evidence="2 3">DXS20W</strain>
    </source>
</reference>
<dbReference type="CDD" id="cd13578">
    <property type="entry name" value="PBP2_Bug27"/>
    <property type="match status" value="1"/>
</dbReference>
<dbReference type="RefSeq" id="WP_394509430.1">
    <property type="nucleotide sequence ID" value="NZ_JBIGHX010000001.1"/>
</dbReference>
<name>A0ABW7GFA7_9BURK</name>
<proteinExistence type="inferred from homology"/>
<accession>A0ABW7GFA7</accession>
<dbReference type="Gene3D" id="3.40.190.10">
    <property type="entry name" value="Periplasmic binding protein-like II"/>
    <property type="match status" value="1"/>
</dbReference>
<evidence type="ECO:0000313" key="2">
    <source>
        <dbReference type="EMBL" id="MFG6460623.1"/>
    </source>
</evidence>
<dbReference type="InterPro" id="IPR042100">
    <property type="entry name" value="Bug_dom1"/>
</dbReference>
<comment type="caution">
    <text evidence="2">The sequence shown here is derived from an EMBL/GenBank/DDBJ whole genome shotgun (WGS) entry which is preliminary data.</text>
</comment>
<dbReference type="Proteomes" id="UP001606302">
    <property type="component" value="Unassembled WGS sequence"/>
</dbReference>
<dbReference type="InterPro" id="IPR005064">
    <property type="entry name" value="BUG"/>
</dbReference>
<protein>
    <submittedName>
        <fullName evidence="2">Bug family tripartite tricarboxylate transporter substrate binding protein</fullName>
    </submittedName>
</protein>
<gene>
    <name evidence="2" type="ORF">ACG04Q_03500</name>
</gene>